<evidence type="ECO:0000256" key="3">
    <source>
        <dbReference type="PROSITE-ProRule" id="PRU00284"/>
    </source>
</evidence>
<dbReference type="Proteomes" id="UP000681075">
    <property type="component" value="Unassembled WGS sequence"/>
</dbReference>
<dbReference type="RefSeq" id="WP_420244788.1">
    <property type="nucleotide sequence ID" value="NZ_BOPV01000001.1"/>
</dbReference>
<dbReference type="GO" id="GO:0007165">
    <property type="term" value="P:signal transduction"/>
    <property type="evidence" value="ECO:0007669"/>
    <property type="project" value="UniProtKB-KW"/>
</dbReference>
<evidence type="ECO:0000259" key="6">
    <source>
        <dbReference type="PROSITE" id="PS50885"/>
    </source>
</evidence>
<dbReference type="PROSITE" id="PS50885">
    <property type="entry name" value="HAMP"/>
    <property type="match status" value="1"/>
</dbReference>
<reference evidence="7" key="1">
    <citation type="submission" date="2021-02" db="EMBL/GenBank/DDBJ databases">
        <title>Genome sequence of Rhodospirillales sp. strain TMPK1 isolated from soil.</title>
        <authorList>
            <person name="Nakai R."/>
            <person name="Kusada H."/>
            <person name="Tamaki H."/>
        </authorList>
    </citation>
    <scope>NUCLEOTIDE SEQUENCE</scope>
    <source>
        <strain evidence="7">TMPK1</strain>
    </source>
</reference>
<dbReference type="SMART" id="SM00304">
    <property type="entry name" value="HAMP"/>
    <property type="match status" value="2"/>
</dbReference>
<evidence type="ECO:0000313" key="8">
    <source>
        <dbReference type="Proteomes" id="UP000681075"/>
    </source>
</evidence>
<comment type="caution">
    <text evidence="7">The sequence shown here is derived from an EMBL/GenBank/DDBJ whole genome shotgun (WGS) entry which is preliminary data.</text>
</comment>
<evidence type="ECO:0000259" key="5">
    <source>
        <dbReference type="PROSITE" id="PS50111"/>
    </source>
</evidence>
<keyword evidence="4" id="KW-0812">Transmembrane</keyword>
<dbReference type="InterPro" id="IPR003660">
    <property type="entry name" value="HAMP_dom"/>
</dbReference>
<dbReference type="PROSITE" id="PS50111">
    <property type="entry name" value="CHEMOTAXIS_TRANSDUC_2"/>
    <property type="match status" value="1"/>
</dbReference>
<sequence length="653" mass="69712">MNNLLNRLALTKQIALIGVIGVFGLVAIGAVYLVGNAQQDAARKRLERATLSLETLTGAQIDLLDTRRAEKDFLLRRREEYVTKHEKERANALSALVKLRTMLPAAQQATLDKAVTEVNRYVEQFNAVVKNVRTVGLDENSGLQGTLRKAVHEIETSIANESDAHFMASMLMMRRHEKDFLARKDAKYVASFTKTAGEFQQLIASAKMPDDRKAAIGERLANYQRDFVEASKGVLSEGDAIASLSKIYAEAEPLLESMNTQVREFAGAAQRESEASMARTSSIIMVAIASIAVVVAALAFLVIRGIVATLDGISGRMDRLAKGDLDIEITGTERHDAIGTLSRSLEVFRDNARTARRLEHEQKEEQQRKEFRAAAIDGFIQTFERSVQGLLDALMRAAADLHVTSSGMSATAEETSRQAAAVSHASEEASMNVQTVAASAEELTATVNEITRQVSQSATVAQKAVDEAGRTNHTVQGLAEAAQKIGEVVTLIQNIAAQTNLLALNATIEAARAGEAGKGFAVVASEVKALATQTGKATEDISGQISTIQHATEEAVQAIRSIGGTIGEVSSITTAIAAAVEEQAAATQEISRSTVEAAHGTEAVSANIAGVNQAANDTGVAAAQVKSASEALSAQGETLKSEVYRFLEQIRAA</sequence>
<protein>
    <submittedName>
        <fullName evidence="7">Methyl-accepting chemotaxis protein</fullName>
    </submittedName>
</protein>
<dbReference type="Gene3D" id="6.10.340.10">
    <property type="match status" value="1"/>
</dbReference>
<gene>
    <name evidence="7" type="ORF">TMPK1_35790</name>
</gene>
<dbReference type="AlphaFoldDB" id="A0A8S8XHA2"/>
<feature type="domain" description="Methyl-accepting transducer" evidence="5">
    <location>
        <begin position="397"/>
        <end position="633"/>
    </location>
</feature>
<evidence type="ECO:0000256" key="4">
    <source>
        <dbReference type="SAM" id="Phobius"/>
    </source>
</evidence>
<dbReference type="GO" id="GO:0016020">
    <property type="term" value="C:membrane"/>
    <property type="evidence" value="ECO:0007669"/>
    <property type="project" value="InterPro"/>
</dbReference>
<feature type="domain" description="HAMP" evidence="6">
    <location>
        <begin position="304"/>
        <end position="357"/>
    </location>
</feature>
<keyword evidence="1 3" id="KW-0807">Transducer</keyword>
<dbReference type="PANTHER" id="PTHR32089:SF112">
    <property type="entry name" value="LYSOZYME-LIKE PROTEIN-RELATED"/>
    <property type="match status" value="1"/>
</dbReference>
<feature type="transmembrane region" description="Helical" evidence="4">
    <location>
        <begin position="14"/>
        <end position="35"/>
    </location>
</feature>
<dbReference type="Pfam" id="PF00015">
    <property type="entry name" value="MCPsignal"/>
    <property type="match status" value="1"/>
</dbReference>
<evidence type="ECO:0000256" key="1">
    <source>
        <dbReference type="ARBA" id="ARBA00023224"/>
    </source>
</evidence>
<dbReference type="EMBL" id="BOPV01000001">
    <property type="protein sequence ID" value="GIL41342.1"/>
    <property type="molecule type" value="Genomic_DNA"/>
</dbReference>
<dbReference type="SUPFAM" id="SSF58104">
    <property type="entry name" value="Methyl-accepting chemotaxis protein (MCP) signaling domain"/>
    <property type="match status" value="1"/>
</dbReference>
<keyword evidence="4" id="KW-0472">Membrane</keyword>
<dbReference type="InterPro" id="IPR032255">
    <property type="entry name" value="HBM"/>
</dbReference>
<evidence type="ECO:0000256" key="2">
    <source>
        <dbReference type="ARBA" id="ARBA00029447"/>
    </source>
</evidence>
<comment type="similarity">
    <text evidence="2">Belongs to the methyl-accepting chemotaxis (MCP) protein family.</text>
</comment>
<organism evidence="7 8">
    <name type="scientific">Roseiterribacter gracilis</name>
    <dbReference type="NCBI Taxonomy" id="2812848"/>
    <lineage>
        <taxon>Bacteria</taxon>
        <taxon>Pseudomonadati</taxon>
        <taxon>Pseudomonadota</taxon>
        <taxon>Alphaproteobacteria</taxon>
        <taxon>Rhodospirillales</taxon>
        <taxon>Roseiterribacteraceae</taxon>
        <taxon>Roseiterribacter</taxon>
    </lineage>
</organism>
<evidence type="ECO:0000313" key="7">
    <source>
        <dbReference type="EMBL" id="GIL41342.1"/>
    </source>
</evidence>
<feature type="transmembrane region" description="Helical" evidence="4">
    <location>
        <begin position="283"/>
        <end position="307"/>
    </location>
</feature>
<dbReference type="Gene3D" id="1.10.287.950">
    <property type="entry name" value="Methyl-accepting chemotaxis protein"/>
    <property type="match status" value="1"/>
</dbReference>
<dbReference type="InterPro" id="IPR004089">
    <property type="entry name" value="MCPsignal_dom"/>
</dbReference>
<keyword evidence="8" id="KW-1185">Reference proteome</keyword>
<dbReference type="SMART" id="SM00283">
    <property type="entry name" value="MA"/>
    <property type="match status" value="1"/>
</dbReference>
<dbReference type="PANTHER" id="PTHR32089">
    <property type="entry name" value="METHYL-ACCEPTING CHEMOTAXIS PROTEIN MCPB"/>
    <property type="match status" value="1"/>
</dbReference>
<name>A0A8S8XHA2_9PROT</name>
<proteinExistence type="inferred from homology"/>
<dbReference type="SMART" id="SM01358">
    <property type="entry name" value="HBM"/>
    <property type="match status" value="1"/>
</dbReference>
<keyword evidence="4" id="KW-1133">Transmembrane helix</keyword>
<accession>A0A8S8XHA2</accession>